<keyword evidence="2" id="KW-0479">Metal-binding</keyword>
<feature type="compositionally biased region" description="Acidic residues" evidence="6">
    <location>
        <begin position="80"/>
        <end position="90"/>
    </location>
</feature>
<accession>A0A0G4HPM5</accession>
<dbReference type="EMBL" id="CDMZ01003391">
    <property type="protein sequence ID" value="CEM46191.1"/>
    <property type="molecule type" value="Genomic_DNA"/>
</dbReference>
<dbReference type="GO" id="GO:0031418">
    <property type="term" value="F:L-ascorbic acid binding"/>
    <property type="evidence" value="ECO:0007669"/>
    <property type="project" value="InterPro"/>
</dbReference>
<proteinExistence type="predicted"/>
<organism evidence="8">
    <name type="scientific">Chromera velia CCMP2878</name>
    <dbReference type="NCBI Taxonomy" id="1169474"/>
    <lineage>
        <taxon>Eukaryota</taxon>
        <taxon>Sar</taxon>
        <taxon>Alveolata</taxon>
        <taxon>Colpodellida</taxon>
        <taxon>Chromeraceae</taxon>
        <taxon>Chromera</taxon>
    </lineage>
</organism>
<protein>
    <recommendedName>
        <fullName evidence="7">Fe2OG dioxygenase domain-containing protein</fullName>
    </recommendedName>
</protein>
<evidence type="ECO:0000256" key="2">
    <source>
        <dbReference type="ARBA" id="ARBA00022723"/>
    </source>
</evidence>
<dbReference type="SMART" id="SM00702">
    <property type="entry name" value="P4Hc"/>
    <property type="match status" value="1"/>
</dbReference>
<name>A0A0G4HPM5_9ALVE</name>
<evidence type="ECO:0000313" key="8">
    <source>
        <dbReference type="EMBL" id="CEM46191.1"/>
    </source>
</evidence>
<dbReference type="GO" id="GO:0005506">
    <property type="term" value="F:iron ion binding"/>
    <property type="evidence" value="ECO:0007669"/>
    <property type="project" value="InterPro"/>
</dbReference>
<dbReference type="GO" id="GO:0051213">
    <property type="term" value="F:dioxygenase activity"/>
    <property type="evidence" value="ECO:0007669"/>
    <property type="project" value="UniProtKB-KW"/>
</dbReference>
<feature type="domain" description="Fe2OG dioxygenase" evidence="7">
    <location>
        <begin position="150"/>
        <end position="249"/>
    </location>
</feature>
<keyword evidence="4" id="KW-0560">Oxidoreductase</keyword>
<evidence type="ECO:0000256" key="1">
    <source>
        <dbReference type="ARBA" id="ARBA00001961"/>
    </source>
</evidence>
<gene>
    <name evidence="8" type="ORF">Cvel_7806</name>
</gene>
<dbReference type="GO" id="GO:0016705">
    <property type="term" value="F:oxidoreductase activity, acting on paired donors, with incorporation or reduction of molecular oxygen"/>
    <property type="evidence" value="ECO:0007669"/>
    <property type="project" value="InterPro"/>
</dbReference>
<evidence type="ECO:0000259" key="7">
    <source>
        <dbReference type="PROSITE" id="PS51471"/>
    </source>
</evidence>
<keyword evidence="3" id="KW-0223">Dioxygenase</keyword>
<evidence type="ECO:0000256" key="6">
    <source>
        <dbReference type="SAM" id="MobiDB-lite"/>
    </source>
</evidence>
<dbReference type="InterPro" id="IPR006620">
    <property type="entry name" value="Pro_4_hyd_alph"/>
</dbReference>
<feature type="region of interest" description="Disordered" evidence="6">
    <location>
        <begin position="76"/>
        <end position="108"/>
    </location>
</feature>
<dbReference type="InterPro" id="IPR005123">
    <property type="entry name" value="Oxoglu/Fe-dep_dioxygenase_dom"/>
</dbReference>
<evidence type="ECO:0000256" key="4">
    <source>
        <dbReference type="ARBA" id="ARBA00023002"/>
    </source>
</evidence>
<evidence type="ECO:0000256" key="3">
    <source>
        <dbReference type="ARBA" id="ARBA00022964"/>
    </source>
</evidence>
<reference evidence="8" key="1">
    <citation type="submission" date="2014-11" db="EMBL/GenBank/DDBJ databases">
        <authorList>
            <person name="Otto D Thomas"/>
            <person name="Naeem Raeece"/>
        </authorList>
    </citation>
    <scope>NUCLEOTIDE SEQUENCE</scope>
</reference>
<evidence type="ECO:0000256" key="5">
    <source>
        <dbReference type="ARBA" id="ARBA00023004"/>
    </source>
</evidence>
<dbReference type="VEuPathDB" id="CryptoDB:Cvel_7806"/>
<comment type="cofactor">
    <cofactor evidence="1">
        <name>L-ascorbate</name>
        <dbReference type="ChEBI" id="CHEBI:38290"/>
    </cofactor>
</comment>
<dbReference type="Gene3D" id="2.60.120.620">
    <property type="entry name" value="q2cbj1_9rhob like domain"/>
    <property type="match status" value="1"/>
</dbReference>
<sequence length="260" mass="28978">MTDESSAFETGGSFALQGTEVEVRLCSEPVPGNPFFENAQDHIPLAYAHVRGFLNEEEVLAISDFFSKKEDPSIRVTEFTGEDVEEEGSGDGDGTGKAKPRPGEGQPLVHQLYGNPEPFMKKFPQVFERVTFVLQNIGKLIGLSEEETKDVTWAQDIRHITYRPGQTCTWHRDDPTSHFNTIFLLSQPGADGDFEGGPFMLHPSRDPTVVPLQRGDAVVYSVPRMDHAVGKVTRGTRQICLVEMKRPQFKNKTKEEPPSS</sequence>
<keyword evidence="5" id="KW-0408">Iron</keyword>
<dbReference type="AlphaFoldDB" id="A0A0G4HPM5"/>
<dbReference type="PROSITE" id="PS51471">
    <property type="entry name" value="FE2OG_OXY"/>
    <property type="match status" value="1"/>
</dbReference>